<dbReference type="KEGG" id="hch:HCH_06161"/>
<keyword evidence="3" id="KW-1185">Reference proteome</keyword>
<dbReference type="SUPFAM" id="SSF47336">
    <property type="entry name" value="ACP-like"/>
    <property type="match status" value="1"/>
</dbReference>
<dbReference type="HOGENOM" id="CLU_2653286_0_0_6"/>
<name>Q2S967_HAHCH</name>
<sequence length="83" mass="8858">MSQSDTLERLKSVVGGVTRVDYEGVGLDEPLNLDSIQRISLIVALEGEFDIEIDSESLEPETFDTFGAMATYVAGCVAESAGV</sequence>
<dbReference type="RefSeq" id="WP_011399865.1">
    <property type="nucleotide sequence ID" value="NC_007645.1"/>
</dbReference>
<dbReference type="STRING" id="349521.HCH_06161"/>
<protein>
    <submittedName>
        <fullName evidence="2">Acyl carrier protein</fullName>
    </submittedName>
</protein>
<dbReference type="InterPro" id="IPR036736">
    <property type="entry name" value="ACP-like_sf"/>
</dbReference>
<evidence type="ECO:0000259" key="1">
    <source>
        <dbReference type="Pfam" id="PF00550"/>
    </source>
</evidence>
<dbReference type="EMBL" id="CP000155">
    <property type="protein sequence ID" value="ABC32807.1"/>
    <property type="molecule type" value="Genomic_DNA"/>
</dbReference>
<dbReference type="Pfam" id="PF00550">
    <property type="entry name" value="PP-binding"/>
    <property type="match status" value="1"/>
</dbReference>
<dbReference type="InterPro" id="IPR009081">
    <property type="entry name" value="PP-bd_ACP"/>
</dbReference>
<dbReference type="Gene3D" id="1.10.1200.10">
    <property type="entry name" value="ACP-like"/>
    <property type="match status" value="1"/>
</dbReference>
<organism evidence="2 3">
    <name type="scientific">Hahella chejuensis (strain KCTC 2396)</name>
    <dbReference type="NCBI Taxonomy" id="349521"/>
    <lineage>
        <taxon>Bacteria</taxon>
        <taxon>Pseudomonadati</taxon>
        <taxon>Pseudomonadota</taxon>
        <taxon>Gammaproteobacteria</taxon>
        <taxon>Oceanospirillales</taxon>
        <taxon>Hahellaceae</taxon>
        <taxon>Hahella</taxon>
    </lineage>
</organism>
<accession>Q2S967</accession>
<reference evidence="2 3" key="1">
    <citation type="journal article" date="2005" name="Nucleic Acids Res.">
        <title>Genomic blueprint of Hahella chejuensis, a marine microbe producing an algicidal agent.</title>
        <authorList>
            <person name="Jeong H."/>
            <person name="Yim J.H."/>
            <person name="Lee C."/>
            <person name="Choi S.-H."/>
            <person name="Park Y.K."/>
            <person name="Yoon S.H."/>
            <person name="Hur C.-G."/>
            <person name="Kang H.-Y."/>
            <person name="Kim D."/>
            <person name="Lee H.H."/>
            <person name="Park K.H."/>
            <person name="Park S.-H."/>
            <person name="Park H.-S."/>
            <person name="Lee H.K."/>
            <person name="Oh T.K."/>
            <person name="Kim J.F."/>
        </authorList>
    </citation>
    <scope>NUCLEOTIDE SEQUENCE [LARGE SCALE GENOMIC DNA]</scope>
    <source>
        <strain evidence="2 3">KCTC 2396</strain>
    </source>
</reference>
<proteinExistence type="predicted"/>
<dbReference type="Proteomes" id="UP000000238">
    <property type="component" value="Chromosome"/>
</dbReference>
<feature type="domain" description="Carrier" evidence="1">
    <location>
        <begin position="8"/>
        <end position="73"/>
    </location>
</feature>
<dbReference type="eggNOG" id="COG0236">
    <property type="taxonomic scope" value="Bacteria"/>
</dbReference>
<gene>
    <name evidence="2" type="ordered locus">HCH_06161</name>
</gene>
<evidence type="ECO:0000313" key="2">
    <source>
        <dbReference type="EMBL" id="ABC32807.1"/>
    </source>
</evidence>
<evidence type="ECO:0000313" key="3">
    <source>
        <dbReference type="Proteomes" id="UP000000238"/>
    </source>
</evidence>
<dbReference type="AlphaFoldDB" id="Q2S967"/>
<dbReference type="OrthoDB" id="6336515at2"/>